<dbReference type="EMBL" id="CP157675">
    <property type="protein sequence ID" value="XBP70702.1"/>
    <property type="molecule type" value="Genomic_DNA"/>
</dbReference>
<feature type="region of interest" description="Disordered" evidence="1">
    <location>
        <begin position="154"/>
        <end position="226"/>
    </location>
</feature>
<protein>
    <recommendedName>
        <fullName evidence="3">General secretion pathway protein C</fullName>
    </recommendedName>
</protein>
<feature type="compositionally biased region" description="Low complexity" evidence="1">
    <location>
        <begin position="155"/>
        <end position="197"/>
    </location>
</feature>
<dbReference type="AlphaFoldDB" id="A0AAU7LSY3"/>
<accession>A0AAU7LSY3</accession>
<name>A0AAU7LSY3_9BURK</name>
<proteinExistence type="predicted"/>
<evidence type="ECO:0000313" key="2">
    <source>
        <dbReference type="EMBL" id="XBP70702.1"/>
    </source>
</evidence>
<dbReference type="RefSeq" id="WP_349280039.1">
    <property type="nucleotide sequence ID" value="NZ_CBCSCU010000057.1"/>
</dbReference>
<sequence>MTLSLSALHPPTRAHQWLSRSVAGLLWAVAAASTAYWGSRIASAGATVAVHQAPKQTLDTQAPAHQAALARALGASPHAAGAPEAGAAQRFALLGVIAIGAGQGAALISVDGEPAQPLAVGARIASAYVLQAVGRRDAVLLDSAAQPARIRLTLPDPDAAPADAQPAATAVRAPAPAQTADAVAAAPAEPAAVTAADGPPVAHATAPRPGTEPPARQDARYASPGR</sequence>
<evidence type="ECO:0008006" key="3">
    <source>
        <dbReference type="Google" id="ProtNLM"/>
    </source>
</evidence>
<evidence type="ECO:0000256" key="1">
    <source>
        <dbReference type="SAM" id="MobiDB-lite"/>
    </source>
</evidence>
<reference evidence="2" key="1">
    <citation type="submission" date="2024-05" db="EMBL/GenBank/DDBJ databases">
        <authorList>
            <person name="Bunk B."/>
            <person name="Swiderski J."/>
            <person name="Sproer C."/>
            <person name="Thiel V."/>
        </authorList>
    </citation>
    <scope>NUCLEOTIDE SEQUENCE</scope>
    <source>
        <strain evidence="2">DSM 17735</strain>
    </source>
</reference>
<gene>
    <name evidence="2" type="ORF">ABLV49_02505</name>
</gene>
<organism evidence="2">
    <name type="scientific">Polaromonas hydrogenivorans</name>
    <dbReference type="NCBI Taxonomy" id="335476"/>
    <lineage>
        <taxon>Bacteria</taxon>
        <taxon>Pseudomonadati</taxon>
        <taxon>Pseudomonadota</taxon>
        <taxon>Betaproteobacteria</taxon>
        <taxon>Burkholderiales</taxon>
        <taxon>Comamonadaceae</taxon>
        <taxon>Polaromonas</taxon>
    </lineage>
</organism>